<dbReference type="RefSeq" id="WP_186868407.1">
    <property type="nucleotide sequence ID" value="NZ_JACOOL010000001.1"/>
</dbReference>
<dbReference type="AlphaFoldDB" id="A0A923RFY7"/>
<evidence type="ECO:0000259" key="2">
    <source>
        <dbReference type="Pfam" id="PF00535"/>
    </source>
</evidence>
<keyword evidence="4" id="KW-1185">Reference proteome</keyword>
<dbReference type="CDD" id="cd00761">
    <property type="entry name" value="Glyco_tranf_GTA_type"/>
    <property type="match status" value="1"/>
</dbReference>
<evidence type="ECO:0000313" key="3">
    <source>
        <dbReference type="EMBL" id="MBC5635720.1"/>
    </source>
</evidence>
<gene>
    <name evidence="3" type="ORF">H8S33_02660</name>
</gene>
<feature type="domain" description="Glycosyltransferase 2-like" evidence="2">
    <location>
        <begin position="581"/>
        <end position="733"/>
    </location>
</feature>
<dbReference type="PANTHER" id="PTHR22916:SF3">
    <property type="entry name" value="UDP-GLCNAC:BETAGAL BETA-1,3-N-ACETYLGLUCOSAMINYLTRANSFERASE-LIKE PROTEIN 1"/>
    <property type="match status" value="1"/>
</dbReference>
<dbReference type="Gene3D" id="3.90.550.10">
    <property type="entry name" value="Spore Coat Polysaccharide Biosynthesis Protein SpsA, Chain A"/>
    <property type="match status" value="1"/>
</dbReference>
<evidence type="ECO:0000256" key="1">
    <source>
        <dbReference type="ARBA" id="ARBA00006739"/>
    </source>
</evidence>
<comment type="caution">
    <text evidence="3">The sequence shown here is derived from an EMBL/GenBank/DDBJ whole genome shotgun (WGS) entry which is preliminary data.</text>
</comment>
<dbReference type="PANTHER" id="PTHR22916">
    <property type="entry name" value="GLYCOSYLTRANSFERASE"/>
    <property type="match status" value="1"/>
</dbReference>
<evidence type="ECO:0000313" key="4">
    <source>
        <dbReference type="Proteomes" id="UP000637359"/>
    </source>
</evidence>
<dbReference type="GO" id="GO:0016758">
    <property type="term" value="F:hexosyltransferase activity"/>
    <property type="evidence" value="ECO:0007669"/>
    <property type="project" value="UniProtKB-ARBA"/>
</dbReference>
<dbReference type="Proteomes" id="UP000637359">
    <property type="component" value="Unassembled WGS sequence"/>
</dbReference>
<dbReference type="Pfam" id="PF00535">
    <property type="entry name" value="Glycos_transf_2"/>
    <property type="match status" value="1"/>
</dbReference>
<proteinExistence type="inferred from homology"/>
<dbReference type="SUPFAM" id="SSF53448">
    <property type="entry name" value="Nucleotide-diphospho-sugar transferases"/>
    <property type="match status" value="1"/>
</dbReference>
<comment type="similarity">
    <text evidence="1">Belongs to the glycosyltransferase 2 family.</text>
</comment>
<dbReference type="EMBL" id="JACOOL010000001">
    <property type="protein sequence ID" value="MBC5635720.1"/>
    <property type="molecule type" value="Genomic_DNA"/>
</dbReference>
<reference evidence="3" key="1">
    <citation type="submission" date="2020-08" db="EMBL/GenBank/DDBJ databases">
        <title>Genome public.</title>
        <authorList>
            <person name="Liu C."/>
            <person name="Sun Q."/>
        </authorList>
    </citation>
    <scope>NUCLEOTIDE SEQUENCE</scope>
    <source>
        <strain evidence="3">BX22</strain>
    </source>
</reference>
<accession>A0A923RFY7</accession>
<organism evidence="3 4">
    <name type="scientific">Ornithinibacillus hominis</name>
    <dbReference type="NCBI Taxonomy" id="2763055"/>
    <lineage>
        <taxon>Bacteria</taxon>
        <taxon>Bacillati</taxon>
        <taxon>Bacillota</taxon>
        <taxon>Bacilli</taxon>
        <taxon>Bacillales</taxon>
        <taxon>Bacillaceae</taxon>
        <taxon>Ornithinibacillus</taxon>
    </lineage>
</organism>
<sequence length="903" mass="106584">MDQKSIQQRLNTISKLKEKLIKQINEDTLFLTKKQHELNGDSRVVNETVKKNGKKNQLSEEEIQKKLEYLAYRDKAADISFISSVKPLLDKLPESNGSRYYKKINVNIGIIADEFLYNSFDGVANFYYITRDNYKEYTEKLDIFLLVTTWKGLNMEWKGLGNPNIRRHRKDMFEILEHYKSNGIKTVFYSKEDPVNYDIFIELAQKCEYIFTTAEEVVENYKRDCNNSNVSVLNFGINPTYHNPVGIKKFKKRKEVLFSGSWYDKYPHRIEDTKRIFDGVIDSGKDLKIIDRNFELKLERHFFPKEYVKYVSPAVDHNTLQKLHKLFDWAINLNSVKYSNTMFANRIYELQALGNILLSNYSVGVNNKFPNVFLINNQGEVKDILNGFSEEDIYKHQIYGVRRVMTRETTYERIKQLLVTTNTPFNNNDRSIAVLINKRTERVVNSFSKQSYQNKELILMSNFNEEIKAKFDMITFFDENKAYGEFYLEDMINGFKFTNSDYITKNSYYDGDKLVKGIEHDYVDRIDDKHRTVFWSNAFSINELLEMDKPLYRENGYSIDHFEFNNCPTRVEVVDRKYKLSVIIPTYNNGEHLLNKCFNSLKRSSIFEEMELIVVDDGSSDKNTISIINSISSKYSNMKTYFYNDGGSGSASRPRNKGMELSTSQYVTYLDPDNEAINDGYSKLLKEIEKGDYDFVVGNMLKISDRVQNFDYYKTMIQFNGSEVIHKKDIKQYLINTSFKAMSIQALVLKKELVINNSLKMVEGAIGQDTLFFQELLMNAKKVKAINLDIHIYYAAVSGSVTNVISKSFFDRYLILEKERKHFLEQHDLLGAYIEEKFFLYFKNWYLKRLRKIKKEDVSQSIDKLYEIYELYREYLNRYDEDLTDFEKLYMQRDFDKLINRFK</sequence>
<name>A0A923RFY7_9BACI</name>
<dbReference type="InterPro" id="IPR001173">
    <property type="entry name" value="Glyco_trans_2-like"/>
</dbReference>
<dbReference type="InterPro" id="IPR029044">
    <property type="entry name" value="Nucleotide-diphossugar_trans"/>
</dbReference>
<protein>
    <submittedName>
        <fullName evidence="3">Glycosyltransferase</fullName>
    </submittedName>
</protein>